<dbReference type="EMBL" id="CM018043">
    <property type="protein sequence ID" value="KAA8530658.1"/>
    <property type="molecule type" value="Genomic_DNA"/>
</dbReference>
<dbReference type="InterPro" id="IPR055482">
    <property type="entry name" value="DUF7054"/>
</dbReference>
<dbReference type="PANTHER" id="PTHR33270:SF5">
    <property type="entry name" value="GB|AAC00605.1"/>
    <property type="match status" value="1"/>
</dbReference>
<dbReference type="InterPro" id="IPR040358">
    <property type="entry name" value="At4g22758-like"/>
</dbReference>
<protein>
    <recommendedName>
        <fullName evidence="2">DUF7054 domain-containing protein</fullName>
    </recommendedName>
</protein>
<evidence type="ECO:0000313" key="4">
    <source>
        <dbReference type="Proteomes" id="UP000325577"/>
    </source>
</evidence>
<organism evidence="3 4">
    <name type="scientific">Nyssa sinensis</name>
    <dbReference type="NCBI Taxonomy" id="561372"/>
    <lineage>
        <taxon>Eukaryota</taxon>
        <taxon>Viridiplantae</taxon>
        <taxon>Streptophyta</taxon>
        <taxon>Embryophyta</taxon>
        <taxon>Tracheophyta</taxon>
        <taxon>Spermatophyta</taxon>
        <taxon>Magnoliopsida</taxon>
        <taxon>eudicotyledons</taxon>
        <taxon>Gunneridae</taxon>
        <taxon>Pentapetalae</taxon>
        <taxon>asterids</taxon>
        <taxon>Cornales</taxon>
        <taxon>Nyssaceae</taxon>
        <taxon>Nyssa</taxon>
    </lineage>
</organism>
<dbReference type="AlphaFoldDB" id="A0A5J5AKB2"/>
<dbReference type="Proteomes" id="UP000325577">
    <property type="component" value="Linkage Group LG2"/>
</dbReference>
<keyword evidence="4" id="KW-1185">Reference proteome</keyword>
<proteinExistence type="predicted"/>
<dbReference type="OrthoDB" id="1919859at2759"/>
<dbReference type="PANTHER" id="PTHR33270">
    <property type="entry name" value="BNAC05G50380D PROTEIN"/>
    <property type="match status" value="1"/>
</dbReference>
<name>A0A5J5AKB2_9ASTE</name>
<reference evidence="3 4" key="1">
    <citation type="submission" date="2019-09" db="EMBL/GenBank/DDBJ databases">
        <title>A chromosome-level genome assembly of the Chinese tupelo Nyssa sinensis.</title>
        <authorList>
            <person name="Yang X."/>
            <person name="Kang M."/>
            <person name="Yang Y."/>
            <person name="Xiong H."/>
            <person name="Wang M."/>
            <person name="Zhang Z."/>
            <person name="Wang Z."/>
            <person name="Wu H."/>
            <person name="Ma T."/>
            <person name="Liu J."/>
            <person name="Xi Z."/>
        </authorList>
    </citation>
    <scope>NUCLEOTIDE SEQUENCE [LARGE SCALE GENOMIC DNA]</scope>
    <source>
        <strain evidence="3">J267</strain>
        <tissue evidence="3">Leaf</tissue>
    </source>
</reference>
<dbReference type="Pfam" id="PF23156">
    <property type="entry name" value="DUF7054"/>
    <property type="match status" value="1"/>
</dbReference>
<sequence>MNRSASEKMLAQNQKKKNNENQKGKKNRFLITINVLGSAGPIRFVVKEDDSVAGVIETALKFYAREGRIPVLGSDITNFLLYPANAGLDAMDPSELIGSCQGRTFVLCKKQIHPQMSEARSEMIARKRSSSWKAWLNKSFSFNILSH</sequence>
<feature type="domain" description="DUF7054" evidence="2">
    <location>
        <begin position="25"/>
        <end position="108"/>
    </location>
</feature>
<evidence type="ECO:0000256" key="1">
    <source>
        <dbReference type="SAM" id="MobiDB-lite"/>
    </source>
</evidence>
<gene>
    <name evidence="3" type="ORF">F0562_005408</name>
</gene>
<evidence type="ECO:0000313" key="3">
    <source>
        <dbReference type="EMBL" id="KAA8530658.1"/>
    </source>
</evidence>
<evidence type="ECO:0000259" key="2">
    <source>
        <dbReference type="Pfam" id="PF23156"/>
    </source>
</evidence>
<feature type="region of interest" description="Disordered" evidence="1">
    <location>
        <begin position="1"/>
        <end position="24"/>
    </location>
</feature>
<accession>A0A5J5AKB2</accession>